<evidence type="ECO:0000313" key="10">
    <source>
        <dbReference type="Proteomes" id="UP000010296"/>
    </source>
</evidence>
<dbReference type="SUPFAM" id="SSF82649">
    <property type="entry name" value="SufE/NifU"/>
    <property type="match status" value="1"/>
</dbReference>
<comment type="caution">
    <text evidence="9">The sequence shown here is derived from an EMBL/GenBank/DDBJ whole genome shotgun (WGS) entry which is preliminary data.</text>
</comment>
<gene>
    <name evidence="9" type="primary">lplA</name>
    <name evidence="9" type="ORF">HMPREF9088_0134</name>
</gene>
<dbReference type="GO" id="GO:0009249">
    <property type="term" value="P:protein lipoylation"/>
    <property type="evidence" value="ECO:0007669"/>
    <property type="project" value="InterPro"/>
</dbReference>
<dbReference type="InterPro" id="IPR019491">
    <property type="entry name" value="Lipoate_protein_ligase_C"/>
</dbReference>
<keyword evidence="5" id="KW-0547">Nucleotide-binding</keyword>
<protein>
    <recommendedName>
        <fullName evidence="3">lipoate--protein ligase</fullName>
        <ecNumber evidence="3">6.3.1.20</ecNumber>
    </recommendedName>
</protein>
<evidence type="ECO:0000256" key="6">
    <source>
        <dbReference type="ARBA" id="ARBA00022840"/>
    </source>
</evidence>
<reference evidence="9 10" key="1">
    <citation type="submission" date="2010-12" db="EMBL/GenBank/DDBJ databases">
        <authorList>
            <person name="Muzny D."/>
            <person name="Qin X."/>
            <person name="Deng J."/>
            <person name="Jiang H."/>
            <person name="Liu Y."/>
            <person name="Qu J."/>
            <person name="Song X.-Z."/>
            <person name="Zhang L."/>
            <person name="Thornton R."/>
            <person name="Coyle M."/>
            <person name="Francisco L."/>
            <person name="Jackson L."/>
            <person name="Javaid M."/>
            <person name="Korchina V."/>
            <person name="Kovar C."/>
            <person name="Mata R."/>
            <person name="Mathew T."/>
            <person name="Ngo R."/>
            <person name="Nguyen L."/>
            <person name="Nguyen N."/>
            <person name="Okwuonu G."/>
            <person name="Ongeri F."/>
            <person name="Pham C."/>
            <person name="Simmons D."/>
            <person name="Wilczek-Boney K."/>
            <person name="Hale W."/>
            <person name="Jakkamsetti A."/>
            <person name="Pham P."/>
            <person name="Ruth R."/>
            <person name="San Lucas F."/>
            <person name="Warren J."/>
            <person name="Zhang J."/>
            <person name="Zhao Z."/>
            <person name="Zhou C."/>
            <person name="Zhu D."/>
            <person name="Lee S."/>
            <person name="Bess C."/>
            <person name="Blankenburg K."/>
            <person name="Forbes L."/>
            <person name="Fu Q."/>
            <person name="Gubbala S."/>
            <person name="Hirani K."/>
            <person name="Jayaseelan J.C."/>
            <person name="Lara F."/>
            <person name="Munidasa M."/>
            <person name="Palculict T."/>
            <person name="Patil S."/>
            <person name="Pu L.-L."/>
            <person name="Saada N."/>
            <person name="Tang L."/>
            <person name="Weissenberger G."/>
            <person name="Zhu Y."/>
            <person name="Hemphill L."/>
            <person name="Shang Y."/>
            <person name="Youmans B."/>
            <person name="Ayvaz T."/>
            <person name="Ross M."/>
            <person name="Santibanez J."/>
            <person name="Aqrawi P."/>
            <person name="Gross S."/>
            <person name="Joshi V."/>
            <person name="Fowler G."/>
            <person name="Nazareth L."/>
            <person name="Reid J."/>
            <person name="Worley K."/>
            <person name="Petrosino J."/>
            <person name="Highlander S."/>
            <person name="Gibbs R."/>
        </authorList>
    </citation>
    <scope>NUCLEOTIDE SEQUENCE [LARGE SCALE GENOMIC DNA]</scope>
    <source>
        <strain evidence="10">DSM 15952 / CCUG 50447 / LMG 22039 / TP 1.5</strain>
    </source>
</reference>
<keyword evidence="9" id="KW-0808">Transferase</keyword>
<evidence type="ECO:0000256" key="7">
    <source>
        <dbReference type="ARBA" id="ARBA00048037"/>
    </source>
</evidence>
<evidence type="ECO:0000259" key="8">
    <source>
        <dbReference type="PROSITE" id="PS51733"/>
    </source>
</evidence>
<dbReference type="GO" id="GO:0016979">
    <property type="term" value="F:lipoate-protein ligase activity"/>
    <property type="evidence" value="ECO:0007669"/>
    <property type="project" value="UniProtKB-EC"/>
</dbReference>
<accession>E6LCP4</accession>
<evidence type="ECO:0000256" key="4">
    <source>
        <dbReference type="ARBA" id="ARBA00022598"/>
    </source>
</evidence>
<name>E6LCP4_ENTI1</name>
<evidence type="ECO:0000256" key="2">
    <source>
        <dbReference type="ARBA" id="ARBA00005124"/>
    </source>
</evidence>
<dbReference type="Pfam" id="PF21948">
    <property type="entry name" value="LplA-B_cat"/>
    <property type="match status" value="1"/>
</dbReference>
<dbReference type="FunFam" id="3.30.930.10:FF:000072">
    <property type="entry name" value="Lipoate--protein ligase"/>
    <property type="match status" value="1"/>
</dbReference>
<evidence type="ECO:0000256" key="3">
    <source>
        <dbReference type="ARBA" id="ARBA00012367"/>
    </source>
</evidence>
<dbReference type="PANTHER" id="PTHR12561:SF3">
    <property type="entry name" value="LIPOYLTRANSFERASE 1, MITOCHONDRIAL"/>
    <property type="match status" value="1"/>
</dbReference>
<sequence>MLKFITLIRFKEEKDMIFVPNELTDPRINLAIETFLLQEMKTDEPILLFYINEPSIIIGRNQNTIEEINKDYVDEKGIHVVRRFSGGGAVYHDFGNLNFSFIMPDDGNSFRDFEKLTKPIVDALNEMGVEGARLKGRNDLVIDDMKFSGNAMYATNGRMFAHGTIMFDSDINEVVNALKVRKDKIESKGIKSIRSRVTNIKPFLPEDKQGMTTKEFRQEILLKIFGVDSVADVKTYELTDEDWQKVKEISQTYYANWDWNYGKSPEFDIERRKRFPIGSIEVRLNVKEGKITAAKIYGDFFGLGEIKDVEEALVGTKYEKAALKEVVDQIDVKKYFGNIETEDLFELIY</sequence>
<dbReference type="Gene3D" id="3.30.930.10">
    <property type="entry name" value="Bira Bifunctional Protein, Domain 2"/>
    <property type="match status" value="1"/>
</dbReference>
<keyword evidence="4 9" id="KW-0436">Ligase</keyword>
<dbReference type="PROSITE" id="PS51733">
    <property type="entry name" value="BPL_LPL_CATALYTIC"/>
    <property type="match status" value="1"/>
</dbReference>
<dbReference type="Pfam" id="PF10437">
    <property type="entry name" value="Lip_prot_lig_C"/>
    <property type="match status" value="1"/>
</dbReference>
<dbReference type="InterPro" id="IPR045864">
    <property type="entry name" value="aa-tRNA-synth_II/BPL/LPL"/>
</dbReference>
<feature type="domain" description="BPL/LPL catalytic" evidence="8">
    <location>
        <begin position="41"/>
        <end position="224"/>
    </location>
</feature>
<comment type="pathway">
    <text evidence="1">Protein modification; protein lipoylation via exogenous pathway; protein N(6)-(lipoyl)lysine from lipoate: step 2/2.</text>
</comment>
<comment type="pathway">
    <text evidence="2">Protein modification; protein lipoylation via exogenous pathway; protein N(6)-(lipoyl)lysine from lipoate: step 1/2.</text>
</comment>
<dbReference type="UniPathway" id="UPA00537">
    <property type="reaction ID" value="UER00594"/>
</dbReference>
<dbReference type="Proteomes" id="UP000010296">
    <property type="component" value="Unassembled WGS sequence"/>
</dbReference>
<evidence type="ECO:0000313" key="9">
    <source>
        <dbReference type="EMBL" id="EFU75086.1"/>
    </source>
</evidence>
<dbReference type="NCBIfam" id="TIGR00545">
    <property type="entry name" value="lipoyltrans"/>
    <property type="match status" value="1"/>
</dbReference>
<dbReference type="Gene3D" id="3.30.390.50">
    <property type="entry name" value="CO dehydrogenase flavoprotein, C-terminal domain"/>
    <property type="match status" value="1"/>
</dbReference>
<organism evidence="9 10">
    <name type="scientific">Enterococcus italicus (strain DSM 15952 / CCUG 50447 / LMG 22039 / TP 1.5)</name>
    <dbReference type="NCBI Taxonomy" id="888064"/>
    <lineage>
        <taxon>Bacteria</taxon>
        <taxon>Bacillati</taxon>
        <taxon>Bacillota</taxon>
        <taxon>Bacilli</taxon>
        <taxon>Lactobacillales</taxon>
        <taxon>Enterococcaceae</taxon>
        <taxon>Enterococcus</taxon>
    </lineage>
</organism>
<dbReference type="InterPro" id="IPR004143">
    <property type="entry name" value="BPL_LPL_catalytic"/>
</dbReference>
<dbReference type="GO" id="GO:0005737">
    <property type="term" value="C:cytoplasm"/>
    <property type="evidence" value="ECO:0007669"/>
    <property type="project" value="TreeGrafter"/>
</dbReference>
<dbReference type="EC" id="6.3.1.20" evidence="3"/>
<dbReference type="EMBL" id="AEPV01000003">
    <property type="protein sequence ID" value="EFU75086.1"/>
    <property type="molecule type" value="Genomic_DNA"/>
</dbReference>
<keyword evidence="6" id="KW-0067">ATP-binding</keyword>
<comment type="catalytic activity">
    <reaction evidence="7">
        <text>L-lysyl-[lipoyl-carrier protein] + (R)-lipoate + ATP = N(6)-[(R)-lipoyl]-L-lysyl-[lipoyl-carrier protein] + AMP + diphosphate + H(+)</text>
        <dbReference type="Rhea" id="RHEA:49288"/>
        <dbReference type="Rhea" id="RHEA-COMP:10500"/>
        <dbReference type="Rhea" id="RHEA-COMP:10502"/>
        <dbReference type="ChEBI" id="CHEBI:15378"/>
        <dbReference type="ChEBI" id="CHEBI:29969"/>
        <dbReference type="ChEBI" id="CHEBI:30616"/>
        <dbReference type="ChEBI" id="CHEBI:33019"/>
        <dbReference type="ChEBI" id="CHEBI:83088"/>
        <dbReference type="ChEBI" id="CHEBI:83099"/>
        <dbReference type="ChEBI" id="CHEBI:456215"/>
        <dbReference type="EC" id="6.3.1.20"/>
    </reaction>
</comment>
<dbReference type="GO" id="GO:0017118">
    <property type="term" value="F:lipoyltransferase activity"/>
    <property type="evidence" value="ECO:0007669"/>
    <property type="project" value="TreeGrafter"/>
</dbReference>
<keyword evidence="10" id="KW-1185">Reference proteome</keyword>
<evidence type="ECO:0000256" key="5">
    <source>
        <dbReference type="ARBA" id="ARBA00022741"/>
    </source>
</evidence>
<dbReference type="eggNOG" id="COG0095">
    <property type="taxonomic scope" value="Bacteria"/>
</dbReference>
<dbReference type="PANTHER" id="PTHR12561">
    <property type="entry name" value="LIPOATE-PROTEIN LIGASE"/>
    <property type="match status" value="1"/>
</dbReference>
<proteinExistence type="predicted"/>
<dbReference type="SUPFAM" id="SSF55681">
    <property type="entry name" value="Class II aaRS and biotin synthetases"/>
    <property type="match status" value="1"/>
</dbReference>
<dbReference type="HOGENOM" id="CLU_022986_0_2_9"/>
<dbReference type="CDD" id="cd16443">
    <property type="entry name" value="LplA"/>
    <property type="match status" value="1"/>
</dbReference>
<dbReference type="STRING" id="888064.HMPREF9088_0134"/>
<dbReference type="InterPro" id="IPR004562">
    <property type="entry name" value="LipoylTrfase_LipoateP_Ligase"/>
</dbReference>
<dbReference type="AlphaFoldDB" id="E6LCP4"/>
<evidence type="ECO:0000256" key="1">
    <source>
        <dbReference type="ARBA" id="ARBA00005085"/>
    </source>
</evidence>
<dbReference type="GO" id="GO:0005524">
    <property type="term" value="F:ATP binding"/>
    <property type="evidence" value="ECO:0007669"/>
    <property type="project" value="UniProtKB-KW"/>
</dbReference>